<dbReference type="InterPro" id="IPR000182">
    <property type="entry name" value="GNAT_dom"/>
</dbReference>
<accession>A0A7C4GFC3</accession>
<dbReference type="PANTHER" id="PTHR41368">
    <property type="entry name" value="PROTEIN YGHO"/>
    <property type="match status" value="1"/>
</dbReference>
<name>A0A7C4GFC3_UNCW3</name>
<dbReference type="InterPro" id="IPR039968">
    <property type="entry name" value="BcerS-like"/>
</dbReference>
<dbReference type="Gene3D" id="3.40.630.30">
    <property type="match status" value="1"/>
</dbReference>
<evidence type="ECO:0000313" key="2">
    <source>
        <dbReference type="EMBL" id="HGK27380.1"/>
    </source>
</evidence>
<dbReference type="SUPFAM" id="SSF55729">
    <property type="entry name" value="Acyl-CoA N-acyltransferases (Nat)"/>
    <property type="match status" value="1"/>
</dbReference>
<dbReference type="PROSITE" id="PS51186">
    <property type="entry name" value="GNAT"/>
    <property type="match status" value="1"/>
</dbReference>
<dbReference type="GO" id="GO:0016747">
    <property type="term" value="F:acyltransferase activity, transferring groups other than amino-acyl groups"/>
    <property type="evidence" value="ECO:0007669"/>
    <property type="project" value="InterPro"/>
</dbReference>
<gene>
    <name evidence="2" type="ORF">ENS41_00295</name>
</gene>
<dbReference type="EMBL" id="DSUT01000008">
    <property type="protein sequence ID" value="HGK27380.1"/>
    <property type="molecule type" value="Genomic_DNA"/>
</dbReference>
<dbReference type="PANTHER" id="PTHR41368:SF1">
    <property type="entry name" value="PROTEIN YGHO"/>
    <property type="match status" value="1"/>
</dbReference>
<dbReference type="AlphaFoldDB" id="A0A7C4GFC3"/>
<protein>
    <submittedName>
        <fullName evidence="2">N-acetyltransferase</fullName>
    </submittedName>
</protein>
<feature type="domain" description="N-acetyltransferase" evidence="1">
    <location>
        <begin position="219"/>
        <end position="392"/>
    </location>
</feature>
<organism evidence="2">
    <name type="scientific">candidate division WOR-3 bacterium</name>
    <dbReference type="NCBI Taxonomy" id="2052148"/>
    <lineage>
        <taxon>Bacteria</taxon>
        <taxon>Bacteria division WOR-3</taxon>
    </lineage>
</organism>
<evidence type="ECO:0000259" key="1">
    <source>
        <dbReference type="PROSITE" id="PS51186"/>
    </source>
</evidence>
<sequence length="392" mass="44485">MTSGPPCCSPPDASRKFEVGDSSVRVRLVESDADLQAFLRLPAQIYRADPHWVPPLSADLTRALTPGRHPFWNHAERALFLADAGGRPAGRIAAIIDRNYNEYHHSRIGFFGYFESTDDPDVARALLDAAADYCRVRGMELLFGPANPSLNDEAGMLIGPFDGPPVIKMSYNPSYYPRLAEAAGLAKVKDLYAYIVRTDQPIPDKVQRVMEKLKSRPGLVVRPLNLADLSGDLRCIKEVYNDAWSQNWDFAPMTDDEIDNLARELRPIVVPELCPLLFLDGQPVGMCIGLPDYNQILIRLGGRLFPFGWLKFLLSRRRITRGRVWALGLRRGFHHQGFDSLLYYEVFAAARKLGYREGEVSWILEDNIHIIRPILTWGGRLYRTYRVYQRPL</sequence>
<comment type="caution">
    <text evidence="2">The sequence shown here is derived from an EMBL/GenBank/DDBJ whole genome shotgun (WGS) entry which is preliminary data.</text>
</comment>
<reference evidence="2" key="1">
    <citation type="journal article" date="2020" name="mSystems">
        <title>Genome- and Community-Level Interaction Insights into Carbon Utilization and Element Cycling Functions of Hydrothermarchaeota in Hydrothermal Sediment.</title>
        <authorList>
            <person name="Zhou Z."/>
            <person name="Liu Y."/>
            <person name="Xu W."/>
            <person name="Pan J."/>
            <person name="Luo Z.H."/>
            <person name="Li M."/>
        </authorList>
    </citation>
    <scope>NUCLEOTIDE SEQUENCE [LARGE SCALE GENOMIC DNA]</scope>
    <source>
        <strain evidence="2">SpSt-488</strain>
    </source>
</reference>
<proteinExistence type="predicted"/>
<keyword evidence="2" id="KW-0808">Transferase</keyword>
<dbReference type="InterPro" id="IPR016181">
    <property type="entry name" value="Acyl_CoA_acyltransferase"/>
</dbReference>